<dbReference type="RefSeq" id="WP_185676605.1">
    <property type="nucleotide sequence ID" value="NZ_JACHVB010000045.1"/>
</dbReference>
<keyword evidence="1" id="KW-0175">Coiled coil</keyword>
<proteinExistence type="predicted"/>
<comment type="caution">
    <text evidence="2">The sequence shown here is derived from an EMBL/GenBank/DDBJ whole genome shotgun (WGS) entry which is preliminary data.</text>
</comment>
<evidence type="ECO:0000313" key="2">
    <source>
        <dbReference type="EMBL" id="MBC2595653.1"/>
    </source>
</evidence>
<reference evidence="2 3" key="1">
    <citation type="submission" date="2020-07" db="EMBL/GenBank/DDBJ databases">
        <authorList>
            <person name="Feng X."/>
        </authorList>
    </citation>
    <scope>NUCLEOTIDE SEQUENCE [LARGE SCALE GENOMIC DNA]</scope>
    <source>
        <strain evidence="2 3">JCM31066</strain>
    </source>
</reference>
<name>A0A842HGK0_9BACT</name>
<dbReference type="EMBL" id="JACHVB010000045">
    <property type="protein sequence ID" value="MBC2595653.1"/>
    <property type="molecule type" value="Genomic_DNA"/>
</dbReference>
<evidence type="ECO:0000313" key="3">
    <source>
        <dbReference type="Proteomes" id="UP000546464"/>
    </source>
</evidence>
<evidence type="ECO:0000256" key="1">
    <source>
        <dbReference type="SAM" id="Coils"/>
    </source>
</evidence>
<dbReference type="Pfam" id="PF05565">
    <property type="entry name" value="Sipho_Gp157"/>
    <property type="match status" value="1"/>
</dbReference>
<dbReference type="InterPro" id="IPR008840">
    <property type="entry name" value="Sipho_Gp157"/>
</dbReference>
<keyword evidence="3" id="KW-1185">Reference proteome</keyword>
<sequence length="174" mass="19834">MKLYETYLALEQLWEQVEDILSGDVSENHDGSPVTPDDALDWIEQALARIEDERDVKALNIACLVKNFRAEAEALKQEKLRLQRRQQAAEKTAERLTGYLEQFLEPGTRLKDARATIGWRKSEAVNCWSDPGLLPSEFQRVKVEPDIAAIKAALKQDQEVPGAELQLKNHIQIR</sequence>
<protein>
    <submittedName>
        <fullName evidence="2">Siphovirus Gp157 family protein</fullName>
    </submittedName>
</protein>
<gene>
    <name evidence="2" type="ORF">H5P28_15400</name>
</gene>
<accession>A0A842HGK0</accession>
<dbReference type="AlphaFoldDB" id="A0A842HGK0"/>
<feature type="coiled-coil region" evidence="1">
    <location>
        <begin position="65"/>
        <end position="92"/>
    </location>
</feature>
<organism evidence="2 3">
    <name type="scientific">Ruficoccus amylovorans</name>
    <dbReference type="NCBI Taxonomy" id="1804625"/>
    <lineage>
        <taxon>Bacteria</taxon>
        <taxon>Pseudomonadati</taxon>
        <taxon>Verrucomicrobiota</taxon>
        <taxon>Opitutia</taxon>
        <taxon>Puniceicoccales</taxon>
        <taxon>Cerasicoccaceae</taxon>
        <taxon>Ruficoccus</taxon>
    </lineage>
</organism>
<dbReference type="Proteomes" id="UP000546464">
    <property type="component" value="Unassembled WGS sequence"/>
</dbReference>